<dbReference type="OrthoDB" id="10069759at2759"/>
<keyword evidence="3" id="KW-1185">Reference proteome</keyword>
<evidence type="ECO:0000256" key="2">
    <source>
        <dbReference type="SAM" id="Phobius"/>
    </source>
</evidence>
<name>A0A8B7YBM9_ACAPL</name>
<dbReference type="PANTHER" id="PTHR37397">
    <property type="entry name" value="SI:CH211-183D21.1"/>
    <property type="match status" value="1"/>
</dbReference>
<proteinExistence type="predicted"/>
<evidence type="ECO:0000256" key="1">
    <source>
        <dbReference type="SAM" id="MobiDB-lite"/>
    </source>
</evidence>
<protein>
    <submittedName>
        <fullName evidence="4">Uncharacterized protein LOC110978419 isoform X1</fullName>
    </submittedName>
</protein>
<dbReference type="KEGG" id="aplc:110978419"/>
<dbReference type="Proteomes" id="UP000694845">
    <property type="component" value="Unplaced"/>
</dbReference>
<reference evidence="4" key="1">
    <citation type="submission" date="2025-08" db="UniProtKB">
        <authorList>
            <consortium name="RefSeq"/>
        </authorList>
    </citation>
    <scope>IDENTIFICATION</scope>
</reference>
<feature type="compositionally biased region" description="Polar residues" evidence="1">
    <location>
        <begin position="1640"/>
        <end position="1655"/>
    </location>
</feature>
<feature type="region of interest" description="Disordered" evidence="1">
    <location>
        <begin position="1626"/>
        <end position="1655"/>
    </location>
</feature>
<organism evidence="3 4">
    <name type="scientific">Acanthaster planci</name>
    <name type="common">Crown-of-thorns starfish</name>
    <dbReference type="NCBI Taxonomy" id="133434"/>
    <lineage>
        <taxon>Eukaryota</taxon>
        <taxon>Metazoa</taxon>
        <taxon>Echinodermata</taxon>
        <taxon>Eleutherozoa</taxon>
        <taxon>Asterozoa</taxon>
        <taxon>Asteroidea</taxon>
        <taxon>Valvatacea</taxon>
        <taxon>Valvatida</taxon>
        <taxon>Acanthasteridae</taxon>
        <taxon>Acanthaster</taxon>
    </lineage>
</organism>
<evidence type="ECO:0000313" key="3">
    <source>
        <dbReference type="Proteomes" id="UP000694845"/>
    </source>
</evidence>
<gene>
    <name evidence="4" type="primary">LOC110978419</name>
</gene>
<feature type="transmembrane region" description="Helical" evidence="2">
    <location>
        <begin position="1599"/>
        <end position="1622"/>
    </location>
</feature>
<dbReference type="PANTHER" id="PTHR37397:SF1">
    <property type="entry name" value="LTD DOMAIN-CONTAINING PROTEIN"/>
    <property type="match status" value="1"/>
</dbReference>
<accession>A0A8B7YBM9</accession>
<dbReference type="RefSeq" id="XP_022089101.1">
    <property type="nucleotide sequence ID" value="XM_022233409.1"/>
</dbReference>
<keyword evidence="2" id="KW-0812">Transmembrane</keyword>
<evidence type="ECO:0000313" key="4">
    <source>
        <dbReference type="RefSeq" id="XP_022089101.1"/>
    </source>
</evidence>
<keyword evidence="2" id="KW-1133">Transmembrane helix</keyword>
<sequence length="1655" mass="177361">METLPNCYSVWLLVAGLTTASWTTFAFEGIVINEFQLEGSQYVELYDGGVGNTQLDGLVLVLYSGTSEVVYNQPLVLDGFQTSRVGYFLVSFGPAMPNANVTSSTLLLTSGLNAIALYDQTHGAILHAGSAVTDVDLVDAVVYGSSPNPQDSRLVSVLSQGESPLQRDGLHSSDGNTSLSRCRGWKQVMHSSFRAVKQSPGTDNECPLPSFVINELNPTTDNSGYQFVEIFDGGRGLKATDGIVLVVYLGAAAQDNAVLSVDLTGYRTDQTGFLVVAANGTNLADVIAPVRSQPTAFLPVRQPTGVALHLGPPQRFATDKPVTDYNLIDAVVYLYQWEVDDVLVQRLTPGQHVVVDLPSSDGQEYSISRCYCCSVRNSSVFGRGPTSPGRINRECRIANRTVLEASSSTVRINELHIGTPGSNDGDLVEIYDGGFGPLPLLGKTLVVYTGRRRPYRIVDLSESLTNSDGFAVIAPPSVIPSSTFSLLADDWLRAGLDEQQVGGAVALYERPAASFDAEDGPKTDGLLDAVVFGNSTMASELLNILSPGQTLIHSFLPVTTSSALRCYSHTPLDQVAFAPGPPSPLAPNSCPPPPCLLNEINSLRSSATGVWMEVSCEGLPNFPLDTVIGVWWQVGLDMGIARSFAGFKTNKDGFISRNMRRLGTNRHFALSLYFLPDATDLFNDAGAVRLTSSGLLGAIVVSQEGGMGDPSALTNILTPGKAPVQEQEAFSHRDESLSRCLVGGEWAFVLAHVSRDAANHCPTRANLDLVINEISLSDQFIELFDLGGGYSLLDEFMVVLCSATGVALQVIRLAGYTTDANGYFILGASHTLNPGSSHYILAAGFIDSLAGGVALYRSRDDSFTLAVGDQLPIHQALVDAVIYRNEEGSLDTALKSLISDESSVELISSDRHFSRCFSGELRSTGAFSGGRPPTVAAMNDCPVFADQDVVINEFNFAEPSGTLQAYVELYDGGVGNTPLTYITLVAFAASDNNGAYRTADLSGYRTNEQGYFLIGSQDSADLVVALERTYGTTVLSHGAGAIALYRSAPGVFYHGAPATKRSLVDAVVYTLDAEEGTTLVDDLLPTGSSIIYEDESLEEEDESDESISRCFDDNRLSQSAFRMSQQSPKGPNLCGQEETGDDATGLFISEMNVKSATGLGFVELYNGSPDIISLDGYVLIFYEGHRDRSVYEIDLRGKRISPLGYLVIGESGVTPTPDVIVDNLAFLSGPGAVAVYWGGLDSYPRGTVATSQSLVDVVVYGEPDRRADGLIGKLVPGQIQAYENTETVYGEDVSLSRCISSAPLTLAAFVSARKTPGSPNNCDALYRPVFINEISPYGSRSDKFIELYDGGQGHSSLDALVLLLLVEGFNIPYSVIPITGNQTDSYGYYLINNIPELRLNGSVALHRGDYALFRAYHAPSGSEVTRQAYSTAGLDMTLLRGTLTATRKTFSRCQSCPPSERLYLTLAPATPGYTNWCPNSDHDIRVSLTLTDASYDVWRSNARLTSSLERIVTTGIETKCRCGFSEGYVCGQKLLRGSVVYQADMYATDSDQARLLDDSFRAFLSETGTITVGGKTYSVAEAGDKNAPPTSGSPVRVAVVVPVVLAAIIVIIALSVAVGCFIKKGQSASSSDDDIKLEEPNQNVEFDNLGYSGQP</sequence>
<keyword evidence="2" id="KW-0472">Membrane</keyword>
<dbReference type="GeneID" id="110978419"/>